<dbReference type="SUPFAM" id="SSF53271">
    <property type="entry name" value="PRTase-like"/>
    <property type="match status" value="1"/>
</dbReference>
<dbReference type="EMBL" id="JACIEK010000001">
    <property type="protein sequence ID" value="MBB3996235.1"/>
    <property type="molecule type" value="Genomic_DNA"/>
</dbReference>
<evidence type="ECO:0000313" key="5">
    <source>
        <dbReference type="Proteomes" id="UP000542776"/>
    </source>
</evidence>
<feature type="domain" description="Phosphoribosyltransferase" evidence="2">
    <location>
        <begin position="188"/>
        <end position="246"/>
    </location>
</feature>
<dbReference type="CDD" id="cd06223">
    <property type="entry name" value="PRTases_typeI"/>
    <property type="match status" value="1"/>
</dbReference>
<dbReference type="InterPro" id="IPR029057">
    <property type="entry name" value="PRTase-like"/>
</dbReference>
<evidence type="ECO:0000256" key="1">
    <source>
        <dbReference type="ARBA" id="ARBA00008007"/>
    </source>
</evidence>
<feature type="domain" description="Double zinc ribbon" evidence="3">
    <location>
        <begin position="17"/>
        <end position="61"/>
    </location>
</feature>
<name>A0A7W6E7M5_9HYPH</name>
<dbReference type="Pfam" id="PF18912">
    <property type="entry name" value="DZR_2"/>
    <property type="match status" value="1"/>
</dbReference>
<dbReference type="InterPro" id="IPR000836">
    <property type="entry name" value="PRTase_dom"/>
</dbReference>
<organism evidence="4 5">
    <name type="scientific">Aureimonas pseudogalii</name>
    <dbReference type="NCBI Taxonomy" id="1744844"/>
    <lineage>
        <taxon>Bacteria</taxon>
        <taxon>Pseudomonadati</taxon>
        <taxon>Pseudomonadota</taxon>
        <taxon>Alphaproteobacteria</taxon>
        <taxon>Hyphomicrobiales</taxon>
        <taxon>Aurantimonadaceae</taxon>
        <taxon>Aureimonas</taxon>
    </lineage>
</organism>
<dbReference type="PANTHER" id="PTHR47505:SF1">
    <property type="entry name" value="DNA UTILIZATION PROTEIN YHGH"/>
    <property type="match status" value="1"/>
</dbReference>
<accession>A0A7W6E7M5</accession>
<sequence length="249" mass="26675">MGRVMRGFGVISGPLGRFLYPPVCAGCGGAVTRAAALCAPCWSGLHFIERPYCEVLGSPFSFDLGRGFLSAEAIAEPPVFARLRAAVIYGDLAGRLVASLKYSDRTDLVPLMAGWMSRGGRELIAEAGVVVPVPLHPGRLFRRRFNQSAELARALAGHERLPFAPVSLRRIRSTRSQVGLGPQERLANVRGAFLVPPERADDIRGRRVLLVDDVFTTGATVSAAARALKRAGAAEVDVLVFARVAADAR</sequence>
<dbReference type="AlphaFoldDB" id="A0A7W6E7M5"/>
<comment type="similarity">
    <text evidence="1">Belongs to the ComF/GntX family.</text>
</comment>
<reference evidence="4 5" key="1">
    <citation type="submission" date="2020-08" db="EMBL/GenBank/DDBJ databases">
        <title>Genomic Encyclopedia of Type Strains, Phase IV (KMG-IV): sequencing the most valuable type-strain genomes for metagenomic binning, comparative biology and taxonomic classification.</title>
        <authorList>
            <person name="Goeker M."/>
        </authorList>
    </citation>
    <scope>NUCLEOTIDE SEQUENCE [LARGE SCALE GENOMIC DNA]</scope>
    <source>
        <strain evidence="4 5">DSM 102238</strain>
    </source>
</reference>
<gene>
    <name evidence="4" type="ORF">GGR04_000056</name>
</gene>
<comment type="caution">
    <text evidence="4">The sequence shown here is derived from an EMBL/GenBank/DDBJ whole genome shotgun (WGS) entry which is preliminary data.</text>
</comment>
<proteinExistence type="inferred from homology"/>
<dbReference type="Gene3D" id="3.40.50.2020">
    <property type="match status" value="1"/>
</dbReference>
<evidence type="ECO:0000259" key="2">
    <source>
        <dbReference type="Pfam" id="PF00156"/>
    </source>
</evidence>
<protein>
    <submittedName>
        <fullName evidence="4">ComF family protein</fullName>
    </submittedName>
</protein>
<dbReference type="PANTHER" id="PTHR47505">
    <property type="entry name" value="DNA UTILIZATION PROTEIN YHGH"/>
    <property type="match status" value="1"/>
</dbReference>
<dbReference type="InterPro" id="IPR044005">
    <property type="entry name" value="DZR_2"/>
</dbReference>
<dbReference type="RefSeq" id="WP_183196696.1">
    <property type="nucleotide sequence ID" value="NZ_JACIEK010000001.1"/>
</dbReference>
<keyword evidence="5" id="KW-1185">Reference proteome</keyword>
<dbReference type="Pfam" id="PF00156">
    <property type="entry name" value="Pribosyltran"/>
    <property type="match status" value="1"/>
</dbReference>
<dbReference type="Proteomes" id="UP000542776">
    <property type="component" value="Unassembled WGS sequence"/>
</dbReference>
<evidence type="ECO:0000313" key="4">
    <source>
        <dbReference type="EMBL" id="MBB3996235.1"/>
    </source>
</evidence>
<dbReference type="InterPro" id="IPR051910">
    <property type="entry name" value="ComF/GntX_DNA_util-trans"/>
</dbReference>
<evidence type="ECO:0000259" key="3">
    <source>
        <dbReference type="Pfam" id="PF18912"/>
    </source>
</evidence>